<keyword evidence="1" id="KW-0732">Signal</keyword>
<feature type="signal peptide" evidence="1">
    <location>
        <begin position="1"/>
        <end position="21"/>
    </location>
</feature>
<protein>
    <submittedName>
        <fullName evidence="2">Uncharacterized protein</fullName>
    </submittedName>
</protein>
<gene>
    <name evidence="2" type="ORF">FHW37_102663</name>
</gene>
<reference evidence="2 3" key="1">
    <citation type="submission" date="2019-06" db="EMBL/GenBank/DDBJ databases">
        <title>Sorghum-associated microbial communities from plants grown in Nebraska, USA.</title>
        <authorList>
            <person name="Schachtman D."/>
        </authorList>
    </citation>
    <scope>NUCLEOTIDE SEQUENCE [LARGE SCALE GENOMIC DNA]</scope>
    <source>
        <strain evidence="2 3">1225</strain>
    </source>
</reference>
<dbReference type="RefSeq" id="WP_145635191.1">
    <property type="nucleotide sequence ID" value="NZ_VIWP01000002.1"/>
</dbReference>
<dbReference type="Proteomes" id="UP000320653">
    <property type="component" value="Unassembled WGS sequence"/>
</dbReference>
<name>A0A561R373_9HYPH</name>
<evidence type="ECO:0000256" key="1">
    <source>
        <dbReference type="SAM" id="SignalP"/>
    </source>
</evidence>
<keyword evidence="3" id="KW-1185">Reference proteome</keyword>
<organism evidence="2 3">
    <name type="scientific">Neorhizobium alkalisoli</name>
    <dbReference type="NCBI Taxonomy" id="528178"/>
    <lineage>
        <taxon>Bacteria</taxon>
        <taxon>Pseudomonadati</taxon>
        <taxon>Pseudomonadota</taxon>
        <taxon>Alphaproteobacteria</taxon>
        <taxon>Hyphomicrobiales</taxon>
        <taxon>Rhizobiaceae</taxon>
        <taxon>Rhizobium/Agrobacterium group</taxon>
        <taxon>Neorhizobium</taxon>
    </lineage>
</organism>
<evidence type="ECO:0000313" key="2">
    <source>
        <dbReference type="EMBL" id="TWF57023.1"/>
    </source>
</evidence>
<comment type="caution">
    <text evidence="2">The sequence shown here is derived from an EMBL/GenBank/DDBJ whole genome shotgun (WGS) entry which is preliminary data.</text>
</comment>
<accession>A0A561R373</accession>
<feature type="chain" id="PRO_5021833913" evidence="1">
    <location>
        <begin position="22"/>
        <end position="107"/>
    </location>
</feature>
<dbReference type="AlphaFoldDB" id="A0A561R373"/>
<evidence type="ECO:0000313" key="3">
    <source>
        <dbReference type="Proteomes" id="UP000320653"/>
    </source>
</evidence>
<proteinExistence type="predicted"/>
<dbReference type="OrthoDB" id="7776561at2"/>
<sequence>MRTTLAIATILSATFAIEAHASSDDAWGAFSKDVSKACITAAKGLIDNGKAVVDPFGSQSYGLAVVTGKAHGGKATVSTICAYDKKTKKAEVGGEIPGEQLIAKPAK</sequence>
<dbReference type="EMBL" id="VIWP01000002">
    <property type="protein sequence ID" value="TWF57023.1"/>
    <property type="molecule type" value="Genomic_DNA"/>
</dbReference>